<dbReference type="GO" id="GO:0070005">
    <property type="term" value="F:cysteine-type aminopeptidase activity"/>
    <property type="evidence" value="ECO:0007669"/>
    <property type="project" value="InterPro"/>
</dbReference>
<comment type="caution">
    <text evidence="7">The sequence shown here is derived from an EMBL/GenBank/DDBJ whole genome shotgun (WGS) entry which is preliminary data.</text>
</comment>
<sequence length="463" mass="53006">MIKQVLTICAAAAVSVSAMAQGGITDEMMTQIRQGWQGTPEELALRNAISANDINKLSVRQGIESTYDFYFSDEVKSKGISDQESSGRCWLFSGMNVLRAAMIEKYGLGPFEFSQNYIFFYDQLEKANLFLQGIIDTRDLPMDDRKVEWLFRHAIGDGGQFTGVSDLITKYGIVPSNVMPETYSSNHTSGMSRLLNLKLKEFGLELREMTGSKKELPSLLKARKVEMLAFVYRFLVLNLGEPPMEFTWTMYDAEGKPVSTKTYTPKSFYNEYVGVDLKNNYVMLMNDPTREFYKVYEIEYDRHQYDGKNWLYINLPIEEIEAMAIASIKDGTMMYFSCDVGKFLDRQNGVLDVNYYDYGSLMGTTFGMDKRERILTGSSGSSHAMTLMAVDLDENGNARKWKVENSWGMTGHKGHLVMTDEWFEEYMFRLVVEKKYVPENILKLLDTAPIMLPPWDPMFAEEL</sequence>
<keyword evidence="4" id="KW-0031">Aminopeptidase</keyword>
<dbReference type="PROSITE" id="PS00139">
    <property type="entry name" value="THIOL_PROTEASE_CYS"/>
    <property type="match status" value="1"/>
</dbReference>
<evidence type="ECO:0000256" key="4">
    <source>
        <dbReference type="PIRNR" id="PIRNR005700"/>
    </source>
</evidence>
<dbReference type="EMBL" id="DVHI01000030">
    <property type="protein sequence ID" value="HIR62334.1"/>
    <property type="molecule type" value="Genomic_DNA"/>
</dbReference>
<keyword evidence="1 4" id="KW-0645">Protease</keyword>
<feature type="active site" evidence="5">
    <location>
        <position position="89"/>
    </location>
</feature>
<dbReference type="AlphaFoldDB" id="A0A9D1J6P0"/>
<dbReference type="GO" id="GO:0043418">
    <property type="term" value="P:homocysteine catabolic process"/>
    <property type="evidence" value="ECO:0007669"/>
    <property type="project" value="TreeGrafter"/>
</dbReference>
<evidence type="ECO:0000256" key="3">
    <source>
        <dbReference type="ARBA" id="ARBA00022807"/>
    </source>
</evidence>
<dbReference type="InterPro" id="IPR004134">
    <property type="entry name" value="Peptidase_C1B"/>
</dbReference>
<dbReference type="GO" id="GO:0009636">
    <property type="term" value="P:response to toxic substance"/>
    <property type="evidence" value="ECO:0007669"/>
    <property type="project" value="TreeGrafter"/>
</dbReference>
<dbReference type="PANTHER" id="PTHR10363">
    <property type="entry name" value="BLEOMYCIN HYDROLASE"/>
    <property type="match status" value="1"/>
</dbReference>
<feature type="active site" evidence="5">
    <location>
        <position position="405"/>
    </location>
</feature>
<reference evidence="7" key="2">
    <citation type="journal article" date="2021" name="PeerJ">
        <title>Extensive microbial diversity within the chicken gut microbiome revealed by metagenomics and culture.</title>
        <authorList>
            <person name="Gilroy R."/>
            <person name="Ravi A."/>
            <person name="Getino M."/>
            <person name="Pursley I."/>
            <person name="Horton D.L."/>
            <person name="Alikhan N.F."/>
            <person name="Baker D."/>
            <person name="Gharbi K."/>
            <person name="Hall N."/>
            <person name="Watson M."/>
            <person name="Adriaenssens E.M."/>
            <person name="Foster-Nyarko E."/>
            <person name="Jarju S."/>
            <person name="Secka A."/>
            <person name="Antonio M."/>
            <person name="Oren A."/>
            <person name="Chaudhuri R.R."/>
            <person name="La Ragione R."/>
            <person name="Hildebrand F."/>
            <person name="Pallen M.J."/>
        </authorList>
    </citation>
    <scope>NUCLEOTIDE SEQUENCE</scope>
    <source>
        <strain evidence="7">ChiHjej13B12-12457</strain>
    </source>
</reference>
<dbReference type="Gene3D" id="3.90.70.10">
    <property type="entry name" value="Cysteine proteinases"/>
    <property type="match status" value="1"/>
</dbReference>
<dbReference type="InterPro" id="IPR038765">
    <property type="entry name" value="Papain-like_cys_pep_sf"/>
</dbReference>
<name>A0A9D1J6P0_9BACT</name>
<dbReference type="CDD" id="cd00585">
    <property type="entry name" value="Peptidase_C1B"/>
    <property type="match status" value="1"/>
</dbReference>
<feature type="active site" evidence="5">
    <location>
        <position position="383"/>
    </location>
</feature>
<dbReference type="Proteomes" id="UP000886744">
    <property type="component" value="Unassembled WGS sequence"/>
</dbReference>
<evidence type="ECO:0000256" key="5">
    <source>
        <dbReference type="PIRSR" id="PIRSR005700-1"/>
    </source>
</evidence>
<comment type="similarity">
    <text evidence="4">Belongs to the peptidase C1 family.</text>
</comment>
<organism evidence="7 8">
    <name type="scientific">Candidatus Coprenecus avistercoris</name>
    <dbReference type="NCBI Taxonomy" id="2840730"/>
    <lineage>
        <taxon>Bacteria</taxon>
        <taxon>Pseudomonadati</taxon>
        <taxon>Bacteroidota</taxon>
        <taxon>Bacteroidia</taxon>
        <taxon>Bacteroidales</taxon>
        <taxon>Rikenellaceae</taxon>
        <taxon>Rikenellaceae incertae sedis</taxon>
        <taxon>Candidatus Coprenecus</taxon>
    </lineage>
</organism>
<dbReference type="PIRSF" id="PIRSF005700">
    <property type="entry name" value="PepC"/>
    <property type="match status" value="1"/>
</dbReference>
<dbReference type="SUPFAM" id="SSF54001">
    <property type="entry name" value="Cysteine proteinases"/>
    <property type="match status" value="1"/>
</dbReference>
<dbReference type="InterPro" id="IPR000169">
    <property type="entry name" value="Pept_cys_AS"/>
</dbReference>
<evidence type="ECO:0000313" key="8">
    <source>
        <dbReference type="Proteomes" id="UP000886744"/>
    </source>
</evidence>
<gene>
    <name evidence="7" type="ORF">IAC94_02270</name>
</gene>
<feature type="chain" id="PRO_5039522914" description="Aminopeptidase" evidence="6">
    <location>
        <begin position="21"/>
        <end position="463"/>
    </location>
</feature>
<evidence type="ECO:0000256" key="6">
    <source>
        <dbReference type="SAM" id="SignalP"/>
    </source>
</evidence>
<keyword evidence="3 4" id="KW-0788">Thiol protease</keyword>
<reference evidence="7" key="1">
    <citation type="submission" date="2020-10" db="EMBL/GenBank/DDBJ databases">
        <authorList>
            <person name="Gilroy R."/>
        </authorList>
    </citation>
    <scope>NUCLEOTIDE SEQUENCE</scope>
    <source>
        <strain evidence="7">ChiHjej13B12-12457</strain>
    </source>
</reference>
<evidence type="ECO:0000256" key="1">
    <source>
        <dbReference type="ARBA" id="ARBA00022670"/>
    </source>
</evidence>
<proteinExistence type="inferred from homology"/>
<dbReference type="Pfam" id="PF03051">
    <property type="entry name" value="Peptidase_C1_2"/>
    <property type="match status" value="1"/>
</dbReference>
<feature type="signal peptide" evidence="6">
    <location>
        <begin position="1"/>
        <end position="20"/>
    </location>
</feature>
<dbReference type="GO" id="GO:0005737">
    <property type="term" value="C:cytoplasm"/>
    <property type="evidence" value="ECO:0007669"/>
    <property type="project" value="TreeGrafter"/>
</dbReference>
<evidence type="ECO:0000313" key="7">
    <source>
        <dbReference type="EMBL" id="HIR62334.1"/>
    </source>
</evidence>
<keyword evidence="2 4" id="KW-0378">Hydrolase</keyword>
<evidence type="ECO:0000256" key="2">
    <source>
        <dbReference type="ARBA" id="ARBA00022801"/>
    </source>
</evidence>
<accession>A0A9D1J6P0</accession>
<dbReference type="GO" id="GO:0006508">
    <property type="term" value="P:proteolysis"/>
    <property type="evidence" value="ECO:0007669"/>
    <property type="project" value="UniProtKB-KW"/>
</dbReference>
<protein>
    <recommendedName>
        <fullName evidence="4">Aminopeptidase</fullName>
    </recommendedName>
</protein>
<dbReference type="PANTHER" id="PTHR10363:SF2">
    <property type="entry name" value="BLEOMYCIN HYDROLASE"/>
    <property type="match status" value="1"/>
</dbReference>
<keyword evidence="6" id="KW-0732">Signal</keyword>